<evidence type="ECO:0000256" key="17">
    <source>
        <dbReference type="SAM" id="Phobius"/>
    </source>
</evidence>
<evidence type="ECO:0000256" key="13">
    <source>
        <dbReference type="ARBA" id="ARBA00023242"/>
    </source>
</evidence>
<feature type="transmembrane region" description="Helical" evidence="17">
    <location>
        <begin position="76"/>
        <end position="99"/>
    </location>
</feature>
<keyword evidence="8 17" id="KW-1133">Transmembrane helix</keyword>
<gene>
    <name evidence="20" type="ORF">AKAME5_000812200</name>
</gene>
<keyword evidence="10" id="KW-0238">DNA-binding</keyword>
<protein>
    <submittedName>
        <fullName evidence="20">Membrane progestin receptor beta-like protein</fullName>
    </submittedName>
</protein>
<dbReference type="InterPro" id="IPR004254">
    <property type="entry name" value="AdipoR/HlyIII-related"/>
</dbReference>
<feature type="transmembrane region" description="Helical" evidence="17">
    <location>
        <begin position="151"/>
        <end position="174"/>
    </location>
</feature>
<dbReference type="EMBL" id="BRZM01000022">
    <property type="protein sequence ID" value="GLD55681.1"/>
    <property type="molecule type" value="Genomic_DNA"/>
</dbReference>
<feature type="compositionally biased region" description="Low complexity" evidence="16">
    <location>
        <begin position="836"/>
        <end position="845"/>
    </location>
</feature>
<evidence type="ECO:0000313" key="20">
    <source>
        <dbReference type="EMBL" id="GLD55681.1"/>
    </source>
</evidence>
<feature type="transmembrane region" description="Helical" evidence="17">
    <location>
        <begin position="249"/>
        <end position="268"/>
    </location>
</feature>
<name>A0AAD3R598_LATJO</name>
<dbReference type="Proteomes" id="UP001279410">
    <property type="component" value="Unassembled WGS sequence"/>
</dbReference>
<evidence type="ECO:0000256" key="1">
    <source>
        <dbReference type="ARBA" id="ARBA00004123"/>
    </source>
</evidence>
<feature type="compositionally biased region" description="Polar residues" evidence="16">
    <location>
        <begin position="863"/>
        <end position="888"/>
    </location>
</feature>
<evidence type="ECO:0000256" key="3">
    <source>
        <dbReference type="ARBA" id="ARBA00007018"/>
    </source>
</evidence>
<feature type="signal peptide" evidence="18">
    <location>
        <begin position="1"/>
        <end position="25"/>
    </location>
</feature>
<feature type="domain" description="C2H2-type" evidence="19">
    <location>
        <begin position="744"/>
        <end position="769"/>
    </location>
</feature>
<feature type="transmembrane region" description="Helical" evidence="17">
    <location>
        <begin position="365"/>
        <end position="387"/>
    </location>
</feature>
<proteinExistence type="inferred from homology"/>
<evidence type="ECO:0000256" key="16">
    <source>
        <dbReference type="SAM" id="MobiDB-lite"/>
    </source>
</evidence>
<evidence type="ECO:0000259" key="19">
    <source>
        <dbReference type="PROSITE" id="PS50157"/>
    </source>
</evidence>
<keyword evidence="5 14" id="KW-0479">Metal-binding</keyword>
<dbReference type="GO" id="GO:0006357">
    <property type="term" value="P:regulation of transcription by RNA polymerase II"/>
    <property type="evidence" value="ECO:0007669"/>
    <property type="project" value="TreeGrafter"/>
</dbReference>
<evidence type="ECO:0000256" key="8">
    <source>
        <dbReference type="ARBA" id="ARBA00022989"/>
    </source>
</evidence>
<comment type="caution">
    <text evidence="20">The sequence shown here is derived from an EMBL/GenBank/DDBJ whole genome shotgun (WGS) entry which is preliminary data.</text>
</comment>
<keyword evidence="20" id="KW-0675">Receptor</keyword>
<evidence type="ECO:0000256" key="5">
    <source>
        <dbReference type="ARBA" id="ARBA00022723"/>
    </source>
</evidence>
<evidence type="ECO:0000256" key="12">
    <source>
        <dbReference type="ARBA" id="ARBA00023163"/>
    </source>
</evidence>
<keyword evidence="6 15" id="KW-0863">Zinc-finger</keyword>
<dbReference type="AlphaFoldDB" id="A0AAD3R598"/>
<feature type="transmembrane region" description="Helical" evidence="17">
    <location>
        <begin position="119"/>
        <end position="139"/>
    </location>
</feature>
<evidence type="ECO:0000256" key="15">
    <source>
        <dbReference type="PROSITE-ProRule" id="PRU00042"/>
    </source>
</evidence>
<evidence type="ECO:0000256" key="4">
    <source>
        <dbReference type="ARBA" id="ARBA00022692"/>
    </source>
</evidence>
<dbReference type="GO" id="GO:0003700">
    <property type="term" value="F:DNA-binding transcription factor activity"/>
    <property type="evidence" value="ECO:0007669"/>
    <property type="project" value="TreeGrafter"/>
</dbReference>
<feature type="binding site" evidence="14">
    <location>
        <position position="137"/>
    </location>
    <ligand>
        <name>Zn(2+)</name>
        <dbReference type="ChEBI" id="CHEBI:29105"/>
    </ligand>
</feature>
<comment type="subcellular location">
    <subcellularLocation>
        <location evidence="2">Membrane</location>
        <topology evidence="2">Multi-pass membrane protein</topology>
    </subcellularLocation>
    <subcellularLocation>
        <location evidence="1">Nucleus</location>
    </subcellularLocation>
</comment>
<dbReference type="GO" id="GO:0016020">
    <property type="term" value="C:membrane"/>
    <property type="evidence" value="ECO:0007669"/>
    <property type="project" value="UniProtKB-SubCell"/>
</dbReference>
<feature type="binding site" evidence="14">
    <location>
        <position position="292"/>
    </location>
    <ligand>
        <name>Zn(2+)</name>
        <dbReference type="ChEBI" id="CHEBI:29105"/>
    </ligand>
</feature>
<reference evidence="20" key="1">
    <citation type="submission" date="2022-08" db="EMBL/GenBank/DDBJ databases">
        <title>Genome sequencing of akame (Lates japonicus).</title>
        <authorList>
            <person name="Hashiguchi Y."/>
            <person name="Takahashi H."/>
        </authorList>
    </citation>
    <scope>NUCLEOTIDE SEQUENCE</scope>
    <source>
        <strain evidence="20">Kochi</strain>
    </source>
</reference>
<dbReference type="PANTHER" id="PTHR13006">
    <property type="entry name" value="PAPILLOMAVIRUS REGULATORY FACTOR PRF-1"/>
    <property type="match status" value="1"/>
</dbReference>
<keyword evidence="4 17" id="KW-0812">Transmembrane</keyword>
<dbReference type="PROSITE" id="PS50157">
    <property type="entry name" value="ZINC_FINGER_C2H2_2"/>
    <property type="match status" value="1"/>
</dbReference>
<keyword evidence="7 14" id="KW-0862">Zinc</keyword>
<keyword evidence="9" id="KW-0805">Transcription regulation</keyword>
<dbReference type="InterPro" id="IPR013087">
    <property type="entry name" value="Znf_C2H2_type"/>
</dbReference>
<feature type="transmembrane region" description="Helical" evidence="17">
    <location>
        <begin position="326"/>
        <end position="345"/>
    </location>
</feature>
<keyword evidence="12" id="KW-0804">Transcription</keyword>
<feature type="region of interest" description="Disordered" evidence="16">
    <location>
        <begin position="793"/>
        <end position="908"/>
    </location>
</feature>
<feature type="binding site" evidence="14">
    <location>
        <position position="288"/>
    </location>
    <ligand>
        <name>Zn(2+)</name>
        <dbReference type="ChEBI" id="CHEBI:29105"/>
    </ligand>
</feature>
<organism evidence="20 21">
    <name type="scientific">Lates japonicus</name>
    <name type="common">Japanese lates</name>
    <dbReference type="NCBI Taxonomy" id="270547"/>
    <lineage>
        <taxon>Eukaryota</taxon>
        <taxon>Metazoa</taxon>
        <taxon>Chordata</taxon>
        <taxon>Craniata</taxon>
        <taxon>Vertebrata</taxon>
        <taxon>Euteleostomi</taxon>
        <taxon>Actinopterygii</taxon>
        <taxon>Neopterygii</taxon>
        <taxon>Teleostei</taxon>
        <taxon>Neoteleostei</taxon>
        <taxon>Acanthomorphata</taxon>
        <taxon>Carangaria</taxon>
        <taxon>Carangaria incertae sedis</taxon>
        <taxon>Centropomidae</taxon>
        <taxon>Lates</taxon>
    </lineage>
</organism>
<dbReference type="Pfam" id="PF03006">
    <property type="entry name" value="HlyIII"/>
    <property type="match status" value="1"/>
</dbReference>
<keyword evidence="11 17" id="KW-0472">Membrane</keyword>
<evidence type="ECO:0000256" key="14">
    <source>
        <dbReference type="PIRSR" id="PIRSR604254-1"/>
    </source>
</evidence>
<accession>A0AAD3R598</accession>
<evidence type="ECO:0000256" key="18">
    <source>
        <dbReference type="SAM" id="SignalP"/>
    </source>
</evidence>
<feature type="region of interest" description="Disordered" evidence="16">
    <location>
        <begin position="662"/>
        <end position="718"/>
    </location>
</feature>
<keyword evidence="13" id="KW-0539">Nucleus</keyword>
<keyword evidence="18" id="KW-0732">Signal</keyword>
<evidence type="ECO:0000256" key="7">
    <source>
        <dbReference type="ARBA" id="ARBA00022833"/>
    </source>
</evidence>
<evidence type="ECO:0000313" key="21">
    <source>
        <dbReference type="Proteomes" id="UP001279410"/>
    </source>
</evidence>
<evidence type="ECO:0000256" key="2">
    <source>
        <dbReference type="ARBA" id="ARBA00004141"/>
    </source>
</evidence>
<dbReference type="InterPro" id="IPR052253">
    <property type="entry name" value="CR1/CR2-DNA-binding_regulator"/>
</dbReference>
<dbReference type="GO" id="GO:0008270">
    <property type="term" value="F:zinc ion binding"/>
    <property type="evidence" value="ECO:0007669"/>
    <property type="project" value="UniProtKB-KW"/>
</dbReference>
<comment type="similarity">
    <text evidence="3">Belongs to the ADIPOR family.</text>
</comment>
<sequence>MPRVSFAPPSLCLSILPLLDHLLPSLPPTVRDVDVPPLFRERFILSGYRPVGLSWRCYVLSLFQIHNETLNVWSHLLAAVCVLMRFMAFAVLQGGGILGFRLQGPEGQGFSVDVSSLPLVLYVFSAVTYLSCSAVAHLLQSHSEQAHYSLFFLDYVGVAVYQYGCALALCLYSSDAAWTQSMLGQIFLPVAALLAWFSCTTCCYAKLRFRRPYPLHRKLCQVVPMGVAYLLDISPVAHRLATRSWTNNLALPLHFLQVVLFLLSAFFFSCPVPERFSPGHYDIVGHGHQLFHIVLSLCTLAQQEALFQDFLWRRPALVREFGEERLLLVCASFPCLTLCCAMTALTMKRRVIMAAVGAEVARSWFLSSGGIGFFIVLLLLSIFLTALCSNCGRRSFKLQHAAEDKNPSTLVRVGKLEETRAAARENPMINEIQNDEKDVPTNGSGAVKDTGGDAIAAAAAGVNSSFPPESDHIYHTIGGGQRDADVSLPNQELWLERNSSRERGTRFATEDFNDRDRNSLYAQVTSDFADMLPKTRLGKRSPLGTLVSSTCPAAGTHMHPETGETGVIMATAAGQQPINRVKAHPGLKVYFQCGRAGESPGVVDQLDLMQSNISSVPPSGCRSVSSCIDVPRSQRSPQEVDMDELMAAMVLSSLSCSPLLHSTTNPDTTAPPMDCGGGELSDSGSSGYWSVGRANGSPAPSPPIAESDVSPATPPDEGLDMELEQVLFDEPAPRKRRNSVKVAYKCLWPTCGKVLTSVVGIKRHIRTTHLCRGGEHERCSRSEEDFYYTEITQKDHHHQHQSPPHPLPSSPTRSSPSPPPCPPPPSPPSPTCGALSRSAPSSSDSFLQVQSEHSYQAPPPTHVVSTAAPSTASCRWTAPPTTCHSRQGPSLRVQSRERHSIRAPGQCS</sequence>
<feature type="chain" id="PRO_5042127157" evidence="18">
    <location>
        <begin position="26"/>
        <end position="908"/>
    </location>
</feature>
<evidence type="ECO:0000256" key="9">
    <source>
        <dbReference type="ARBA" id="ARBA00023015"/>
    </source>
</evidence>
<dbReference type="PROSITE" id="PS00028">
    <property type="entry name" value="ZINC_FINGER_C2H2_1"/>
    <property type="match status" value="1"/>
</dbReference>
<dbReference type="GO" id="GO:0005634">
    <property type="term" value="C:nucleus"/>
    <property type="evidence" value="ECO:0007669"/>
    <property type="project" value="UniProtKB-SubCell"/>
</dbReference>
<dbReference type="GO" id="GO:0000978">
    <property type="term" value="F:RNA polymerase II cis-regulatory region sequence-specific DNA binding"/>
    <property type="evidence" value="ECO:0007669"/>
    <property type="project" value="TreeGrafter"/>
</dbReference>
<feature type="compositionally biased region" description="Pro residues" evidence="16">
    <location>
        <begin position="816"/>
        <end position="830"/>
    </location>
</feature>
<keyword evidence="21" id="KW-1185">Reference proteome</keyword>
<evidence type="ECO:0000256" key="6">
    <source>
        <dbReference type="ARBA" id="ARBA00022771"/>
    </source>
</evidence>
<evidence type="ECO:0000256" key="10">
    <source>
        <dbReference type="ARBA" id="ARBA00023125"/>
    </source>
</evidence>
<evidence type="ECO:0000256" key="11">
    <source>
        <dbReference type="ARBA" id="ARBA00023136"/>
    </source>
</evidence>
<feature type="transmembrane region" description="Helical" evidence="17">
    <location>
        <begin position="186"/>
        <end position="207"/>
    </location>
</feature>
<dbReference type="PANTHER" id="PTHR13006:SF6">
    <property type="entry name" value="ZINC FINGER PROTEIN 395"/>
    <property type="match status" value="1"/>
</dbReference>